<keyword evidence="3" id="KW-1185">Reference proteome</keyword>
<organism evidence="2 3">
    <name type="scientific">Pelagicoccus mobilis</name>
    <dbReference type="NCBI Taxonomy" id="415221"/>
    <lineage>
        <taxon>Bacteria</taxon>
        <taxon>Pseudomonadati</taxon>
        <taxon>Verrucomicrobiota</taxon>
        <taxon>Opitutia</taxon>
        <taxon>Puniceicoccales</taxon>
        <taxon>Pelagicoccaceae</taxon>
        <taxon>Pelagicoccus</taxon>
    </lineage>
</organism>
<reference evidence="2" key="1">
    <citation type="submission" date="2021-01" db="EMBL/GenBank/DDBJ databases">
        <title>Modified the classification status of verrucomicrobia.</title>
        <authorList>
            <person name="Feng X."/>
        </authorList>
    </citation>
    <scope>NUCLEOTIDE SEQUENCE</scope>
    <source>
        <strain evidence="2">KCTC 13126</strain>
    </source>
</reference>
<proteinExistence type="predicted"/>
<accession>A0A934S769</accession>
<keyword evidence="1" id="KW-1133">Transmembrane helix</keyword>
<evidence type="ECO:0000313" key="3">
    <source>
        <dbReference type="Proteomes" id="UP000617628"/>
    </source>
</evidence>
<comment type="caution">
    <text evidence="2">The sequence shown here is derived from an EMBL/GenBank/DDBJ whole genome shotgun (WGS) entry which is preliminary data.</text>
</comment>
<dbReference type="RefSeq" id="WP_200359769.1">
    <property type="nucleotide sequence ID" value="NZ_JAENIL010000104.1"/>
</dbReference>
<gene>
    <name evidence="2" type="ORF">JIN87_27255</name>
</gene>
<feature type="transmembrane region" description="Helical" evidence="1">
    <location>
        <begin position="70"/>
        <end position="88"/>
    </location>
</feature>
<protein>
    <submittedName>
        <fullName evidence="2">Uncharacterized protein</fullName>
    </submittedName>
</protein>
<dbReference type="EMBL" id="JAENIL010000104">
    <property type="protein sequence ID" value="MBK1880614.1"/>
    <property type="molecule type" value="Genomic_DNA"/>
</dbReference>
<keyword evidence="1" id="KW-0472">Membrane</keyword>
<dbReference type="Proteomes" id="UP000617628">
    <property type="component" value="Unassembled WGS sequence"/>
</dbReference>
<evidence type="ECO:0000256" key="1">
    <source>
        <dbReference type="SAM" id="Phobius"/>
    </source>
</evidence>
<feature type="transmembrane region" description="Helical" evidence="1">
    <location>
        <begin position="39"/>
        <end position="58"/>
    </location>
</feature>
<dbReference type="AlphaFoldDB" id="A0A934S769"/>
<evidence type="ECO:0000313" key="2">
    <source>
        <dbReference type="EMBL" id="MBK1880614.1"/>
    </source>
</evidence>
<sequence>MLTKIEKSLTAFALICVSAITVLFALTDGAPDYLQGGEPVMIIVSIGVLSGFISTILFPINILRKKNGLWMIRILALLGFWATTLFMGNHA</sequence>
<name>A0A934S769_9BACT</name>
<keyword evidence="1" id="KW-0812">Transmembrane</keyword>